<reference evidence="3" key="3">
    <citation type="submission" date="2025-09" db="UniProtKB">
        <authorList>
            <consortium name="Ensembl"/>
        </authorList>
    </citation>
    <scope>IDENTIFICATION</scope>
</reference>
<dbReference type="GO" id="GO:0007283">
    <property type="term" value="P:spermatogenesis"/>
    <property type="evidence" value="ECO:0007669"/>
    <property type="project" value="InterPro"/>
</dbReference>
<dbReference type="GO" id="GO:0005794">
    <property type="term" value="C:Golgi apparatus"/>
    <property type="evidence" value="ECO:0007669"/>
    <property type="project" value="InterPro"/>
</dbReference>
<dbReference type="InterPro" id="IPR011990">
    <property type="entry name" value="TPR-like_helical_dom_sf"/>
</dbReference>
<evidence type="ECO:0000313" key="4">
    <source>
        <dbReference type="Proteomes" id="UP000694620"/>
    </source>
</evidence>
<dbReference type="Proteomes" id="UP000694620">
    <property type="component" value="Chromosome 2"/>
</dbReference>
<protein>
    <submittedName>
        <fullName evidence="3">Spermatosis associated 16</fullName>
    </submittedName>
</protein>
<dbReference type="Gene3D" id="1.25.40.10">
    <property type="entry name" value="Tetratricopeptide repeat domain"/>
    <property type="match status" value="1"/>
</dbReference>
<feature type="compositionally biased region" description="Polar residues" evidence="1">
    <location>
        <begin position="23"/>
        <end position="34"/>
    </location>
</feature>
<dbReference type="PANTHER" id="PTHR47228">
    <property type="entry name" value="SPERMATOGENESIS-ASSOCIATED PROTEIN 16"/>
    <property type="match status" value="1"/>
</dbReference>
<evidence type="ECO:0000256" key="2">
    <source>
        <dbReference type="SAM" id="Phobius"/>
    </source>
</evidence>
<accession>A0A8C4SPE5</accession>
<feature type="compositionally biased region" description="Basic residues" evidence="1">
    <location>
        <begin position="13"/>
        <end position="22"/>
    </location>
</feature>
<dbReference type="PANTHER" id="PTHR47228:SF1">
    <property type="entry name" value="SPERMATOGENESIS-ASSOCIATED PROTEIN 16"/>
    <property type="match status" value="1"/>
</dbReference>
<dbReference type="InterPro" id="IPR029161">
    <property type="entry name" value="SPATA16"/>
</dbReference>
<feature type="compositionally biased region" description="Basic residues" evidence="1">
    <location>
        <begin position="53"/>
        <end position="68"/>
    </location>
</feature>
<evidence type="ECO:0000256" key="1">
    <source>
        <dbReference type="SAM" id="MobiDB-lite"/>
    </source>
</evidence>
<dbReference type="Ensembl" id="ENSECRT00000018059.1">
    <property type="protein sequence ID" value="ENSECRP00000017709.1"/>
    <property type="gene ID" value="ENSECRG00000011817.1"/>
</dbReference>
<feature type="compositionally biased region" description="Basic and acidic residues" evidence="1">
    <location>
        <begin position="40"/>
        <end position="52"/>
    </location>
</feature>
<dbReference type="GeneTree" id="ENSGT00390000015332"/>
<dbReference type="Pfam" id="PF15015">
    <property type="entry name" value="NYD-SP12_N"/>
    <property type="match status" value="1"/>
</dbReference>
<reference evidence="3" key="2">
    <citation type="submission" date="2025-08" db="UniProtKB">
        <authorList>
            <consortium name="Ensembl"/>
        </authorList>
    </citation>
    <scope>IDENTIFICATION</scope>
</reference>
<keyword evidence="2" id="KW-0812">Transmembrane</keyword>
<keyword evidence="2" id="KW-1133">Transmembrane helix</keyword>
<evidence type="ECO:0000313" key="3">
    <source>
        <dbReference type="Ensembl" id="ENSECRP00000017709.1"/>
    </source>
</evidence>
<feature type="region of interest" description="Disordered" evidence="1">
    <location>
        <begin position="1"/>
        <end position="92"/>
    </location>
</feature>
<proteinExistence type="predicted"/>
<gene>
    <name evidence="3" type="primary">SPATA16</name>
</gene>
<dbReference type="SUPFAM" id="SSF48452">
    <property type="entry name" value="TPR-like"/>
    <property type="match status" value="1"/>
</dbReference>
<keyword evidence="4" id="KW-1185">Reference proteome</keyword>
<feature type="transmembrane region" description="Helical" evidence="2">
    <location>
        <begin position="494"/>
        <end position="514"/>
    </location>
</feature>
<keyword evidence="2" id="KW-0472">Membrane</keyword>
<sequence length="526" mass="60036">MDTRQNGDNFHLNRSRGTRKSMRCSTMKNISTPGQGKFSIVHDRIHKEDHTAGTRRRRRQIGSARPKRKAADRLLDCEGEAPPAKESRKSDYLQTPPRISVKYVEDVESILVYGTDQDIILELTKSRASSVSQLIFHISGPAGSSYSPNLNILPQIDQQLEVTLKDANFNYTQKNYSAAANGFKAALQLCTRGVVMKTPFDADYEDVSKVSSFIESKLVASYLQMKRPDLALDHSHRSIHLNPVNFQNHLRQAVVFKQLDRFSEAARSAMIADYMYWLTGGSEQHISKLIKVYWQAMLEEAISRTETFSVMYTPCTVKLSKDRIERVKEIFSQQHPFYTSYMFTDPDVGHFLPQTTKWEKAFSQQYAIIIGFKKYEDGCFLEKLLTRKCPTFAGKGSPFSPITLKEAENAMETLRKKILPVLDFIKCTKLTVGFGAGSGIIEKLQYASYLSQLQDIKEQSLVINQVLGELVCTPYLQDISQEDAQQRVGKWMDGWILVNFLTFIIVFIFCCYLISLESDLIHFMYV</sequence>
<organism evidence="3 4">
    <name type="scientific">Erpetoichthys calabaricus</name>
    <name type="common">Rope fish</name>
    <name type="synonym">Calamoichthys calabaricus</name>
    <dbReference type="NCBI Taxonomy" id="27687"/>
    <lineage>
        <taxon>Eukaryota</taxon>
        <taxon>Metazoa</taxon>
        <taxon>Chordata</taxon>
        <taxon>Craniata</taxon>
        <taxon>Vertebrata</taxon>
        <taxon>Euteleostomi</taxon>
        <taxon>Actinopterygii</taxon>
        <taxon>Polypteriformes</taxon>
        <taxon>Polypteridae</taxon>
        <taxon>Erpetoichthys</taxon>
    </lineage>
</organism>
<dbReference type="AlphaFoldDB" id="A0A8C4SPE5"/>
<name>A0A8C4SPE5_ERPCA</name>
<reference evidence="3" key="1">
    <citation type="submission" date="2021-06" db="EMBL/GenBank/DDBJ databases">
        <authorList>
            <consortium name="Wellcome Sanger Institute Data Sharing"/>
        </authorList>
    </citation>
    <scope>NUCLEOTIDE SEQUENCE [LARGE SCALE GENOMIC DNA]</scope>
</reference>